<evidence type="ECO:0000313" key="1">
    <source>
        <dbReference type="EMBL" id="PLR21015.1"/>
    </source>
</evidence>
<comment type="caution">
    <text evidence="2">The sequence shown here is derived from an EMBL/GenBank/DDBJ whole genome shotgun (WGS) entry which is preliminary data.</text>
</comment>
<proteinExistence type="predicted"/>
<evidence type="ECO:0000313" key="2">
    <source>
        <dbReference type="EMBL" id="PLR23481.1"/>
    </source>
</evidence>
<dbReference type="Proteomes" id="UP000234479">
    <property type="component" value="Unassembled WGS sequence"/>
</dbReference>
<keyword evidence="3" id="KW-1185">Reference proteome</keyword>
<evidence type="ECO:0000313" key="3">
    <source>
        <dbReference type="Proteomes" id="UP000234479"/>
    </source>
</evidence>
<feature type="non-terminal residue" evidence="2">
    <location>
        <position position="20"/>
    </location>
</feature>
<sequence>MAQFDLFLPPKRPWNTGRVI</sequence>
<dbReference type="AlphaFoldDB" id="A0A2N5DBN6"/>
<reference evidence="2 3" key="1">
    <citation type="submission" date="2017-12" db="EMBL/GenBank/DDBJ databases">
        <title>The genome sequence of Caulobacter sp. 410.</title>
        <authorList>
            <person name="Gao J."/>
            <person name="Mao X."/>
            <person name="Sun J."/>
        </authorList>
    </citation>
    <scope>NUCLEOTIDE SEQUENCE [LARGE SCALE GENOMIC DNA]</scope>
    <source>
        <strain evidence="2 3">410</strain>
    </source>
</reference>
<accession>A0A2N5DBN6</accession>
<organism evidence="2 3">
    <name type="scientific">Caulobacter zeae</name>
    <dbReference type="NCBI Taxonomy" id="2055137"/>
    <lineage>
        <taxon>Bacteria</taxon>
        <taxon>Pseudomonadati</taxon>
        <taxon>Pseudomonadota</taxon>
        <taxon>Alphaproteobacteria</taxon>
        <taxon>Caulobacterales</taxon>
        <taxon>Caulobacteraceae</taxon>
        <taxon>Caulobacter</taxon>
    </lineage>
</organism>
<dbReference type="EMBL" id="PJRS01000031">
    <property type="protein sequence ID" value="PLR23481.1"/>
    <property type="molecule type" value="Genomic_DNA"/>
</dbReference>
<name>A0A2N5DBN6_9CAUL</name>
<dbReference type="EMBL" id="PJRS01000044">
    <property type="protein sequence ID" value="PLR21015.1"/>
    <property type="molecule type" value="Genomic_DNA"/>
</dbReference>
<protein>
    <submittedName>
        <fullName evidence="2">Integrase</fullName>
    </submittedName>
</protein>
<gene>
    <name evidence="2" type="ORF">SGCZBJ_15575</name>
    <name evidence="1" type="ORF">SGCZBJ_21485</name>
</gene>